<evidence type="ECO:0000256" key="3">
    <source>
        <dbReference type="SAM" id="MobiDB-lite"/>
    </source>
</evidence>
<feature type="domain" description="HTH tetR-type" evidence="4">
    <location>
        <begin position="49"/>
        <end position="109"/>
    </location>
</feature>
<dbReference type="InterPro" id="IPR039536">
    <property type="entry name" value="TetR_C_Proteobacteria"/>
</dbReference>
<dbReference type="InterPro" id="IPR036271">
    <property type="entry name" value="Tet_transcr_reg_TetR-rel_C_sf"/>
</dbReference>
<dbReference type="InterPro" id="IPR050109">
    <property type="entry name" value="HTH-type_TetR-like_transc_reg"/>
</dbReference>
<evidence type="ECO:0000259" key="4">
    <source>
        <dbReference type="PROSITE" id="PS50977"/>
    </source>
</evidence>
<evidence type="ECO:0000256" key="1">
    <source>
        <dbReference type="ARBA" id="ARBA00023125"/>
    </source>
</evidence>
<evidence type="ECO:0000256" key="2">
    <source>
        <dbReference type="PROSITE-ProRule" id="PRU00335"/>
    </source>
</evidence>
<name>A0A2S9JHM0_9HYPH</name>
<proteinExistence type="predicted"/>
<dbReference type="OrthoDB" id="5292901at2"/>
<dbReference type="Pfam" id="PF14246">
    <property type="entry name" value="TetR_C_7"/>
    <property type="match status" value="1"/>
</dbReference>
<feature type="compositionally biased region" description="Basic and acidic residues" evidence="3">
    <location>
        <begin position="23"/>
        <end position="38"/>
    </location>
</feature>
<organism evidence="5 6">
    <name type="scientific">Phyllobacterium myrsinacearum</name>
    <dbReference type="NCBI Taxonomy" id="28101"/>
    <lineage>
        <taxon>Bacteria</taxon>
        <taxon>Pseudomonadati</taxon>
        <taxon>Pseudomonadota</taxon>
        <taxon>Alphaproteobacteria</taxon>
        <taxon>Hyphomicrobiales</taxon>
        <taxon>Phyllobacteriaceae</taxon>
        <taxon>Phyllobacterium</taxon>
    </lineage>
</organism>
<accession>A0A2S9JHM0</accession>
<dbReference type="Gene3D" id="1.10.357.10">
    <property type="entry name" value="Tetracycline Repressor, domain 2"/>
    <property type="match status" value="1"/>
</dbReference>
<dbReference type="InterPro" id="IPR009057">
    <property type="entry name" value="Homeodomain-like_sf"/>
</dbReference>
<dbReference type="GO" id="GO:0000976">
    <property type="term" value="F:transcription cis-regulatory region binding"/>
    <property type="evidence" value="ECO:0007669"/>
    <property type="project" value="TreeGrafter"/>
</dbReference>
<keyword evidence="6" id="KW-1185">Reference proteome</keyword>
<dbReference type="GO" id="GO:0003700">
    <property type="term" value="F:DNA-binding transcription factor activity"/>
    <property type="evidence" value="ECO:0007669"/>
    <property type="project" value="TreeGrafter"/>
</dbReference>
<evidence type="ECO:0000313" key="5">
    <source>
        <dbReference type="EMBL" id="PRD52454.1"/>
    </source>
</evidence>
<dbReference type="AlphaFoldDB" id="A0A2S9JHM0"/>
<reference evidence="5 6" key="1">
    <citation type="submission" date="2018-02" db="EMBL/GenBank/DDBJ databases">
        <title>The draft genome of Phyllobacterium myrsinacearum DSM5892.</title>
        <authorList>
            <person name="Li L."/>
            <person name="Liu L."/>
            <person name="Zhang X."/>
            <person name="Wang T."/>
        </authorList>
    </citation>
    <scope>NUCLEOTIDE SEQUENCE [LARGE SCALE GENOMIC DNA]</scope>
    <source>
        <strain evidence="5 6">DSM 5892</strain>
    </source>
</reference>
<dbReference type="PANTHER" id="PTHR30055">
    <property type="entry name" value="HTH-TYPE TRANSCRIPTIONAL REGULATOR RUTR"/>
    <property type="match status" value="1"/>
</dbReference>
<dbReference type="SUPFAM" id="SSF46689">
    <property type="entry name" value="Homeodomain-like"/>
    <property type="match status" value="1"/>
</dbReference>
<gene>
    <name evidence="5" type="ORF">C5750_16350</name>
</gene>
<sequence length="256" mass="28833">MLKQLFLKTESRRLVTKPTDTIEIERDNQDENTPEIKRPRGRPQNRSDAETKHLILQTATQVLLENGYTATRMETVAREAGVAKRTIYRFWTTKSELLAAIVAERGEQIASRVDAFLQTIHPESLDHLGLKHALEHILSEFAHLVLSDQTVAFYRLVTAEALNFPEVARAFYREGPSRSSAMVARFLEQQEKRGLIKLDDSKIAATMLLGMVTAEPFRIATLGLASVPEDREIEERVAMAAALFLEGCSIRSANSR</sequence>
<dbReference type="InterPro" id="IPR001647">
    <property type="entry name" value="HTH_TetR"/>
</dbReference>
<dbReference type="PROSITE" id="PS50977">
    <property type="entry name" value="HTH_TETR_2"/>
    <property type="match status" value="1"/>
</dbReference>
<comment type="caution">
    <text evidence="5">The sequence shown here is derived from an EMBL/GenBank/DDBJ whole genome shotgun (WGS) entry which is preliminary data.</text>
</comment>
<dbReference type="PANTHER" id="PTHR30055:SF223">
    <property type="entry name" value="HTH-TYPE TRANSCRIPTIONAL REGULATOR UIDR"/>
    <property type="match status" value="1"/>
</dbReference>
<dbReference type="Pfam" id="PF00440">
    <property type="entry name" value="TetR_N"/>
    <property type="match status" value="1"/>
</dbReference>
<dbReference type="SUPFAM" id="SSF48498">
    <property type="entry name" value="Tetracyclin repressor-like, C-terminal domain"/>
    <property type="match status" value="1"/>
</dbReference>
<keyword evidence="1 2" id="KW-0238">DNA-binding</keyword>
<feature type="region of interest" description="Disordered" evidence="3">
    <location>
        <begin position="18"/>
        <end position="50"/>
    </location>
</feature>
<dbReference type="PRINTS" id="PR00455">
    <property type="entry name" value="HTHTETR"/>
</dbReference>
<evidence type="ECO:0000313" key="6">
    <source>
        <dbReference type="Proteomes" id="UP000238563"/>
    </source>
</evidence>
<dbReference type="EMBL" id="PVBT01000004">
    <property type="protein sequence ID" value="PRD52454.1"/>
    <property type="molecule type" value="Genomic_DNA"/>
</dbReference>
<feature type="DNA-binding region" description="H-T-H motif" evidence="2">
    <location>
        <begin position="72"/>
        <end position="91"/>
    </location>
</feature>
<dbReference type="Proteomes" id="UP000238563">
    <property type="component" value="Unassembled WGS sequence"/>
</dbReference>
<protein>
    <submittedName>
        <fullName evidence="5">TetR family transcriptional regulator</fullName>
    </submittedName>
</protein>